<name>A0ACB9HZX2_9ASTR</name>
<protein>
    <submittedName>
        <fullName evidence="1">Uncharacterized protein</fullName>
    </submittedName>
</protein>
<gene>
    <name evidence="1" type="ORF">L1987_28980</name>
</gene>
<reference evidence="2" key="1">
    <citation type="journal article" date="2022" name="Mol. Ecol. Resour.">
        <title>The genomes of chicory, endive, great burdock and yacon provide insights into Asteraceae palaeo-polyploidization history and plant inulin production.</title>
        <authorList>
            <person name="Fan W."/>
            <person name="Wang S."/>
            <person name="Wang H."/>
            <person name="Wang A."/>
            <person name="Jiang F."/>
            <person name="Liu H."/>
            <person name="Zhao H."/>
            <person name="Xu D."/>
            <person name="Zhang Y."/>
        </authorList>
    </citation>
    <scope>NUCLEOTIDE SEQUENCE [LARGE SCALE GENOMIC DNA]</scope>
    <source>
        <strain evidence="2">cv. Yunnan</strain>
    </source>
</reference>
<accession>A0ACB9HZX2</accession>
<proteinExistence type="predicted"/>
<dbReference type="Proteomes" id="UP001056120">
    <property type="component" value="Linkage Group LG10"/>
</dbReference>
<sequence>MMLMNIKSIEGLSANASKPAHPTIESEWIHMIKSKTKALDTYMSETHELIVEGYGKYKTEEIFDAIDEGRFRLKHYGDKYNKELNEDKAAQAEKWENEEKRTQSQKMMKVEGKNNNEGAEIVDDVTKNVCKDISKQHTNETAQGEDGEKKEEKGNEKKPTQKEKIKKTQRVIQKVAKPKGSMFDFAWAVQGAKAGKTSSSKPSIQGAKASTCSVLPGLQTTGKEEKPTQVKKVKEVNAGKTTQDGEVKKEKHHKVKEVDAGEGKVDEQKVVGEDDAEVSVNVKKVNEDDIDKTAQDGEVKREKQHKVKEVDAREGKVDEQKVVGEDDAGKTTQVGGFETPTPKSKDHAEVPVNVKKVNEDDIVNVKKVNEDDIGKTAQDGEVKKKKQHKVKEVDAGEGKVDEQKVVGEDDAEQKKNAARATRPAEALCSPYVQRVVQLNTKRENIEDKTAEWIFASIEDPWIFVFQNATGINIPRICMESFHPNEYLHVNAMTCWSLVLNREEIYRSKGAPARFFCPCNMLVWRK</sequence>
<comment type="caution">
    <text evidence="1">The sequence shown here is derived from an EMBL/GenBank/DDBJ whole genome shotgun (WGS) entry which is preliminary data.</text>
</comment>
<dbReference type="EMBL" id="CM042027">
    <property type="protein sequence ID" value="KAI3800881.1"/>
    <property type="molecule type" value="Genomic_DNA"/>
</dbReference>
<keyword evidence="2" id="KW-1185">Reference proteome</keyword>
<reference evidence="1 2" key="2">
    <citation type="journal article" date="2022" name="Mol. Ecol. Resour.">
        <title>The genomes of chicory, endive, great burdock and yacon provide insights into Asteraceae paleo-polyploidization history and plant inulin production.</title>
        <authorList>
            <person name="Fan W."/>
            <person name="Wang S."/>
            <person name="Wang H."/>
            <person name="Wang A."/>
            <person name="Jiang F."/>
            <person name="Liu H."/>
            <person name="Zhao H."/>
            <person name="Xu D."/>
            <person name="Zhang Y."/>
        </authorList>
    </citation>
    <scope>NUCLEOTIDE SEQUENCE [LARGE SCALE GENOMIC DNA]</scope>
    <source>
        <strain evidence="2">cv. Yunnan</strain>
        <tissue evidence="1">Leaves</tissue>
    </source>
</reference>
<organism evidence="1 2">
    <name type="scientific">Smallanthus sonchifolius</name>
    <dbReference type="NCBI Taxonomy" id="185202"/>
    <lineage>
        <taxon>Eukaryota</taxon>
        <taxon>Viridiplantae</taxon>
        <taxon>Streptophyta</taxon>
        <taxon>Embryophyta</taxon>
        <taxon>Tracheophyta</taxon>
        <taxon>Spermatophyta</taxon>
        <taxon>Magnoliopsida</taxon>
        <taxon>eudicotyledons</taxon>
        <taxon>Gunneridae</taxon>
        <taxon>Pentapetalae</taxon>
        <taxon>asterids</taxon>
        <taxon>campanulids</taxon>
        <taxon>Asterales</taxon>
        <taxon>Asteraceae</taxon>
        <taxon>Asteroideae</taxon>
        <taxon>Heliantheae alliance</taxon>
        <taxon>Millerieae</taxon>
        <taxon>Smallanthus</taxon>
    </lineage>
</organism>
<evidence type="ECO:0000313" key="1">
    <source>
        <dbReference type="EMBL" id="KAI3800881.1"/>
    </source>
</evidence>
<evidence type="ECO:0000313" key="2">
    <source>
        <dbReference type="Proteomes" id="UP001056120"/>
    </source>
</evidence>